<dbReference type="HOGENOM" id="CLU_032834_1_0_1"/>
<reference evidence="2 3" key="1">
    <citation type="journal article" date="2012" name="BMC Genomics">
        <title>Comparative genomics of the white-rot fungi, Phanerochaete carnosa and P. chrysosporium, to elucidate the genetic basis of the distinct wood types they colonize.</title>
        <authorList>
            <person name="Suzuki H."/>
            <person name="MacDonald J."/>
            <person name="Syed K."/>
            <person name="Salamov A."/>
            <person name="Hori C."/>
            <person name="Aerts A."/>
            <person name="Henrissat B."/>
            <person name="Wiebenga A."/>
            <person name="vanKuyk P.A."/>
            <person name="Barry K."/>
            <person name="Lindquist E."/>
            <person name="LaButti K."/>
            <person name="Lapidus A."/>
            <person name="Lucas S."/>
            <person name="Coutinho P."/>
            <person name="Gong Y."/>
            <person name="Samejima M."/>
            <person name="Mahadevan R."/>
            <person name="Abou-Zaid M."/>
            <person name="de Vries R.P."/>
            <person name="Igarashi K."/>
            <person name="Yadav J.S."/>
            <person name="Grigoriev I.V."/>
            <person name="Master E.R."/>
        </authorList>
    </citation>
    <scope>NUCLEOTIDE SEQUENCE [LARGE SCALE GENOMIC DNA]</scope>
    <source>
        <strain evidence="2 3">HHB-10118-sp</strain>
    </source>
</reference>
<evidence type="ECO:0000313" key="3">
    <source>
        <dbReference type="Proteomes" id="UP000008370"/>
    </source>
</evidence>
<sequence length="345" mass="37680">MATRSVATPRPHFVTLGMFIIDELVFLDGQGKPTGRTLPSQIGGGGTYANIGARIWLPPERLGMIVDRGHDFPEHIQEKLDSYGTEMWMYRDDSSRGTTRALIEYKGDYQERFQYLTPRIRLTPRDLIGTPLEQPTTMHFICSPSRAQAIVSEIKEFPGWSPRTIYEPIPFRCIPDELPALREVLLSISIFSPNADEALSLLSMQGTPTKATVEEAAQRFLDMGVGADGKGTVIIRSGAMGAHILTREGGGRWIPAFWGPEDVNKVVSVTGAGNSFLGGLSAGLLLADGDVYKAVLHASVSASFAIEQGGLPALTQKIGDDGSIVELWNGDTPQWRLEGLRARLQ</sequence>
<proteinExistence type="predicted"/>
<evidence type="ECO:0000313" key="2">
    <source>
        <dbReference type="EMBL" id="EKM59724.1"/>
    </source>
</evidence>
<evidence type="ECO:0000259" key="1">
    <source>
        <dbReference type="Pfam" id="PF00294"/>
    </source>
</evidence>
<dbReference type="RefSeq" id="XP_007392281.1">
    <property type="nucleotide sequence ID" value="XM_007392219.1"/>
</dbReference>
<protein>
    <recommendedName>
        <fullName evidence="1">Carbohydrate kinase PfkB domain-containing protein</fullName>
    </recommendedName>
</protein>
<dbReference type="OrthoDB" id="497927at2759"/>
<organism evidence="2 3">
    <name type="scientific">Phanerochaete carnosa (strain HHB-10118-sp)</name>
    <name type="common">White-rot fungus</name>
    <name type="synonym">Peniophora carnosa</name>
    <dbReference type="NCBI Taxonomy" id="650164"/>
    <lineage>
        <taxon>Eukaryota</taxon>
        <taxon>Fungi</taxon>
        <taxon>Dikarya</taxon>
        <taxon>Basidiomycota</taxon>
        <taxon>Agaricomycotina</taxon>
        <taxon>Agaricomycetes</taxon>
        <taxon>Polyporales</taxon>
        <taxon>Phanerochaetaceae</taxon>
        <taxon>Phanerochaete</taxon>
    </lineage>
</organism>
<dbReference type="FunCoup" id="K5WKN2">
    <property type="interactions" value="1"/>
</dbReference>
<feature type="domain" description="Carbohydrate kinase PfkB" evidence="1">
    <location>
        <begin position="178"/>
        <end position="311"/>
    </location>
</feature>
<dbReference type="Pfam" id="PF00294">
    <property type="entry name" value="PfkB"/>
    <property type="match status" value="1"/>
</dbReference>
<name>K5WKN2_PHACS</name>
<dbReference type="STRING" id="650164.K5WKN2"/>
<dbReference type="Gene3D" id="3.40.1190.20">
    <property type="match status" value="1"/>
</dbReference>
<dbReference type="EMBL" id="JH930469">
    <property type="protein sequence ID" value="EKM59724.1"/>
    <property type="molecule type" value="Genomic_DNA"/>
</dbReference>
<dbReference type="PANTHER" id="PTHR47098:SF2">
    <property type="entry name" value="PROTEIN MAK32"/>
    <property type="match status" value="1"/>
</dbReference>
<dbReference type="InParanoid" id="K5WKN2"/>
<dbReference type="PANTHER" id="PTHR47098">
    <property type="entry name" value="PROTEIN MAK32"/>
    <property type="match status" value="1"/>
</dbReference>
<gene>
    <name evidence="2" type="ORF">PHACADRAFT_250406</name>
</gene>
<dbReference type="SUPFAM" id="SSF53613">
    <property type="entry name" value="Ribokinase-like"/>
    <property type="match status" value="1"/>
</dbReference>
<dbReference type="Proteomes" id="UP000008370">
    <property type="component" value="Unassembled WGS sequence"/>
</dbReference>
<accession>K5WKN2</accession>
<dbReference type="InterPro" id="IPR029056">
    <property type="entry name" value="Ribokinase-like"/>
</dbReference>
<dbReference type="InterPro" id="IPR011611">
    <property type="entry name" value="PfkB_dom"/>
</dbReference>
<keyword evidence="3" id="KW-1185">Reference proteome</keyword>
<dbReference type="AlphaFoldDB" id="K5WKN2"/>
<dbReference type="GeneID" id="18914918"/>
<dbReference type="KEGG" id="pco:PHACADRAFT_250406"/>